<proteinExistence type="predicted"/>
<organism evidence="1 2">
    <name type="scientific">Desulforapulum autotrophicum (strain ATCC 43914 / DSM 3382 / VKM B-1955 / HRM2)</name>
    <name type="common">Desulfobacterium autotrophicum</name>
    <dbReference type="NCBI Taxonomy" id="177437"/>
    <lineage>
        <taxon>Bacteria</taxon>
        <taxon>Pseudomonadati</taxon>
        <taxon>Thermodesulfobacteriota</taxon>
        <taxon>Desulfobacteria</taxon>
        <taxon>Desulfobacterales</taxon>
        <taxon>Desulfobacteraceae</taxon>
        <taxon>Desulforapulum</taxon>
    </lineage>
</organism>
<dbReference type="EMBL" id="CP001088">
    <property type="protein sequence ID" value="ACN18002.1"/>
    <property type="molecule type" value="Genomic_DNA"/>
</dbReference>
<name>C0QMK8_DESAH</name>
<sequence>MSDAYYHNEEFINQVTKLIGSGDNTPDIAVLSPDTLSTTISAGSNAVVYGTLEINHVIVESGATVKLINFIGNNEIDIESSSTLFKVSRSGATVTFEGTDGTLVKVPATSDAQSILFSDDTWKLKIESGKVLLGEQVIELSQAAMTGN</sequence>
<evidence type="ECO:0000313" key="2">
    <source>
        <dbReference type="Proteomes" id="UP000000442"/>
    </source>
</evidence>
<reference evidence="1 2" key="1">
    <citation type="journal article" date="2009" name="Environ. Microbiol.">
        <title>Genome sequence of Desulfobacterium autotrophicum HRM2, a marine sulfate reducer oxidizing organic carbon completely to carbon dioxide.</title>
        <authorList>
            <person name="Strittmatter A.W."/>
            <person name="Liesegang H."/>
            <person name="Rabus R."/>
            <person name="Decker I."/>
            <person name="Amann J."/>
            <person name="Andres S."/>
            <person name="Henne A."/>
            <person name="Fricke W.F."/>
            <person name="Martinez-Arias R."/>
            <person name="Bartels D."/>
            <person name="Goesmann A."/>
            <person name="Krause L."/>
            <person name="Puehler A."/>
            <person name="Klenk H.P."/>
            <person name="Richter M."/>
            <person name="Schuler M."/>
            <person name="Gloeckner F.O."/>
            <person name="Meyerdierks A."/>
            <person name="Gottschalk G."/>
            <person name="Amann R."/>
        </authorList>
    </citation>
    <scope>NUCLEOTIDE SEQUENCE [LARGE SCALE GENOMIC DNA]</scope>
    <source>
        <strain evidence="2">ATCC 43914 / DSM 3382 / HRM2</strain>
        <plasmid evidence="2">Plasmid pHRM2a</plasmid>
    </source>
</reference>
<keyword evidence="2" id="KW-1185">Reference proteome</keyword>
<dbReference type="KEGG" id="dat:HRM2_p00080"/>
<dbReference type="AlphaFoldDB" id="C0QMK8"/>
<keyword evidence="1" id="KW-0614">Plasmid</keyword>
<dbReference type="eggNOG" id="COG4932">
    <property type="taxonomic scope" value="Bacteria"/>
</dbReference>
<geneLocation type="plasmid" evidence="1 2">
    <name>pHRM2a</name>
</geneLocation>
<protein>
    <submittedName>
        <fullName evidence="1">Uncharacterized protein</fullName>
    </submittedName>
</protein>
<gene>
    <name evidence="1" type="ORF">HRM2_p00080</name>
</gene>
<dbReference type="Proteomes" id="UP000000442">
    <property type="component" value="Plasmid pHRM2a"/>
</dbReference>
<dbReference type="HOGENOM" id="CLU_1755874_0_0_7"/>
<evidence type="ECO:0000313" key="1">
    <source>
        <dbReference type="EMBL" id="ACN18002.1"/>
    </source>
</evidence>
<accession>C0QMK8</accession>